<comment type="caution">
    <text evidence="1">The sequence shown here is derived from an EMBL/GenBank/DDBJ whole genome shotgun (WGS) entry which is preliminary data.</text>
</comment>
<protein>
    <submittedName>
        <fullName evidence="1">Uncharacterized protein</fullName>
    </submittedName>
</protein>
<reference evidence="1" key="1">
    <citation type="journal article" date="2023" name="G3 (Bethesda)">
        <title>Whole genome assemblies of Zophobas morio and Tenebrio molitor.</title>
        <authorList>
            <person name="Kaur S."/>
            <person name="Stinson S.A."/>
            <person name="diCenzo G.C."/>
        </authorList>
    </citation>
    <scope>NUCLEOTIDE SEQUENCE</scope>
    <source>
        <strain evidence="1">QUZm001</strain>
    </source>
</reference>
<proteinExistence type="predicted"/>
<sequence length="106" mass="12736">MDLTRPYFRCLNFTYCSRRWFPFKLPRYPSRRSPSPFLGLFWNTRRDIRLQAFLYRTPSGRVTHYESTIIAAHTRKPISVVPGRHMGLFRNNIFIEECVKHADKNI</sequence>
<gene>
    <name evidence="1" type="ORF">Zmor_007398</name>
</gene>
<evidence type="ECO:0000313" key="1">
    <source>
        <dbReference type="EMBL" id="KAJ3663089.1"/>
    </source>
</evidence>
<name>A0AA38J1X4_9CUCU</name>
<dbReference type="AlphaFoldDB" id="A0AA38J1X4"/>
<keyword evidence="2" id="KW-1185">Reference proteome</keyword>
<accession>A0AA38J1X4</accession>
<dbReference type="EMBL" id="JALNTZ010000002">
    <property type="protein sequence ID" value="KAJ3663089.1"/>
    <property type="molecule type" value="Genomic_DNA"/>
</dbReference>
<organism evidence="1 2">
    <name type="scientific">Zophobas morio</name>
    <dbReference type="NCBI Taxonomy" id="2755281"/>
    <lineage>
        <taxon>Eukaryota</taxon>
        <taxon>Metazoa</taxon>
        <taxon>Ecdysozoa</taxon>
        <taxon>Arthropoda</taxon>
        <taxon>Hexapoda</taxon>
        <taxon>Insecta</taxon>
        <taxon>Pterygota</taxon>
        <taxon>Neoptera</taxon>
        <taxon>Endopterygota</taxon>
        <taxon>Coleoptera</taxon>
        <taxon>Polyphaga</taxon>
        <taxon>Cucujiformia</taxon>
        <taxon>Tenebrionidae</taxon>
        <taxon>Zophobas</taxon>
    </lineage>
</organism>
<evidence type="ECO:0000313" key="2">
    <source>
        <dbReference type="Proteomes" id="UP001168821"/>
    </source>
</evidence>
<dbReference type="Proteomes" id="UP001168821">
    <property type="component" value="Unassembled WGS sequence"/>
</dbReference>